<dbReference type="SUPFAM" id="SSF101478">
    <property type="entry name" value="ADP-ribosylglycohydrolase"/>
    <property type="match status" value="1"/>
</dbReference>
<dbReference type="PANTHER" id="PTHR16222">
    <property type="entry name" value="ADP-RIBOSYLGLYCOHYDROLASE"/>
    <property type="match status" value="1"/>
</dbReference>
<feature type="binding site" evidence="1">
    <location>
        <position position="201"/>
    </location>
    <ligand>
        <name>Mg(2+)</name>
        <dbReference type="ChEBI" id="CHEBI:18420"/>
        <label>1</label>
    </ligand>
</feature>
<keyword evidence="4" id="KW-1185">Reference proteome</keyword>
<dbReference type="InterPro" id="IPR036705">
    <property type="entry name" value="Ribosyl_crysJ1_sf"/>
</dbReference>
<keyword evidence="1" id="KW-0479">Metal-binding</keyword>
<dbReference type="Proteomes" id="UP000663828">
    <property type="component" value="Unassembled WGS sequence"/>
</dbReference>
<accession>A0A815VAF9</accession>
<dbReference type="GO" id="GO:0046872">
    <property type="term" value="F:metal ion binding"/>
    <property type="evidence" value="ECO:0007669"/>
    <property type="project" value="UniProtKB-KW"/>
</dbReference>
<organism evidence="3 4">
    <name type="scientific">Adineta ricciae</name>
    <name type="common">Rotifer</name>
    <dbReference type="NCBI Taxonomy" id="249248"/>
    <lineage>
        <taxon>Eukaryota</taxon>
        <taxon>Metazoa</taxon>
        <taxon>Spiralia</taxon>
        <taxon>Gnathifera</taxon>
        <taxon>Rotifera</taxon>
        <taxon>Eurotatoria</taxon>
        <taxon>Bdelloidea</taxon>
        <taxon>Adinetida</taxon>
        <taxon>Adinetidae</taxon>
        <taxon>Adineta</taxon>
    </lineage>
</organism>
<dbReference type="Pfam" id="PF03747">
    <property type="entry name" value="ADP_ribosyl_GH"/>
    <property type="match status" value="1"/>
</dbReference>
<feature type="binding site" evidence="1">
    <location>
        <position position="438"/>
    </location>
    <ligand>
        <name>Mg(2+)</name>
        <dbReference type="ChEBI" id="CHEBI:18420"/>
        <label>1</label>
    </ligand>
</feature>
<sequence length="527" mass="59862">MLLTSIFYLVCDTPWITIIFALEYGLSYDTVVIPLIIAFTLRDYVTHLYPFTCILSSSELRQRKFLIGSRLGIYKGKITSMGTCATVRVHAAPAENSKAHAKSSSAHLVKPDKHWLDIQYHKGDPKKIKKPDELVNKRPPPERVDKNEFDKIFGSLIGLALGDALGAHVEFRPRQYLVDNPVTDLQAGGTWGLRKGQFTDDTSMALCLAISLITRHDFVPYDQLVRYKWWYRYGYMSSTGECFDIGSGTRESICAFESRQKKFAKIHQISENEMDFLDDKKLLEEFDIYCSHDRAAGNGGLMRLAPVPLFFHQSPRRAVKYSGISAIITHGDRRVYDACRYYGALIVAALRGEKKEKLLDEEFYEKHQDWFGNKPLHEEVQKIAQGSFKTKNGYEGGIRGKGFVLSSLEAALWAFYTDEDSFKKGVLAAVNLGDDTDTTAAIYGQLAGAYYGYKELPEEWVKQIYAHEFLQCLSEWIVYEGQKWASDRLSSKSHQHGEGSNSTTDEKKHSSKKIKQDEQIPENPESK</sequence>
<dbReference type="PANTHER" id="PTHR16222:SF12">
    <property type="entry name" value="ADP-RIBOSYLGLYCOHYDROLASE-RELATED"/>
    <property type="match status" value="1"/>
</dbReference>
<feature type="binding site" evidence="1">
    <location>
        <position position="437"/>
    </location>
    <ligand>
        <name>Mg(2+)</name>
        <dbReference type="ChEBI" id="CHEBI:18420"/>
        <label>1</label>
    </ligand>
</feature>
<feature type="binding site" evidence="1">
    <location>
        <position position="200"/>
    </location>
    <ligand>
        <name>Mg(2+)</name>
        <dbReference type="ChEBI" id="CHEBI:18420"/>
        <label>1</label>
    </ligand>
</feature>
<dbReference type="InterPro" id="IPR005502">
    <property type="entry name" value="Ribosyl_crysJ1"/>
</dbReference>
<keyword evidence="1" id="KW-0460">Magnesium</keyword>
<evidence type="ECO:0000313" key="3">
    <source>
        <dbReference type="EMBL" id="CAF1530461.1"/>
    </source>
</evidence>
<gene>
    <name evidence="3" type="ORF">XAT740_LOCUS41426</name>
</gene>
<protein>
    <recommendedName>
        <fullName evidence="5">ADP-ribosylglycohydrolase</fullName>
    </recommendedName>
</protein>
<name>A0A815VAF9_ADIRI</name>
<reference evidence="3" key="1">
    <citation type="submission" date="2021-02" db="EMBL/GenBank/DDBJ databases">
        <authorList>
            <person name="Nowell W R."/>
        </authorList>
    </citation>
    <scope>NUCLEOTIDE SEQUENCE</scope>
</reference>
<feature type="region of interest" description="Disordered" evidence="2">
    <location>
        <begin position="489"/>
        <end position="527"/>
    </location>
</feature>
<evidence type="ECO:0000256" key="2">
    <source>
        <dbReference type="SAM" id="MobiDB-lite"/>
    </source>
</evidence>
<proteinExistence type="predicted"/>
<evidence type="ECO:0008006" key="5">
    <source>
        <dbReference type="Google" id="ProtNLM"/>
    </source>
</evidence>
<dbReference type="Gene3D" id="1.10.4080.10">
    <property type="entry name" value="ADP-ribosylation/Crystallin J1"/>
    <property type="match status" value="1"/>
</dbReference>
<feature type="binding site" evidence="1">
    <location>
        <position position="435"/>
    </location>
    <ligand>
        <name>Mg(2+)</name>
        <dbReference type="ChEBI" id="CHEBI:18420"/>
        <label>1</label>
    </ligand>
</feature>
<dbReference type="InterPro" id="IPR050792">
    <property type="entry name" value="ADP-ribosylglycohydrolase"/>
</dbReference>
<evidence type="ECO:0000256" key="1">
    <source>
        <dbReference type="PIRSR" id="PIRSR605502-1"/>
    </source>
</evidence>
<evidence type="ECO:0000313" key="4">
    <source>
        <dbReference type="Proteomes" id="UP000663828"/>
    </source>
</evidence>
<feature type="binding site" evidence="1">
    <location>
        <position position="199"/>
    </location>
    <ligand>
        <name>Mg(2+)</name>
        <dbReference type="ChEBI" id="CHEBI:18420"/>
        <label>1</label>
    </ligand>
</feature>
<dbReference type="AlphaFoldDB" id="A0A815VAF9"/>
<comment type="caution">
    <text evidence="3">The sequence shown here is derived from an EMBL/GenBank/DDBJ whole genome shotgun (WGS) entry which is preliminary data.</text>
</comment>
<feature type="compositionally biased region" description="Basic and acidic residues" evidence="2">
    <location>
        <begin position="504"/>
        <end position="527"/>
    </location>
</feature>
<dbReference type="EMBL" id="CAJNOR010004843">
    <property type="protein sequence ID" value="CAF1530461.1"/>
    <property type="molecule type" value="Genomic_DNA"/>
</dbReference>
<comment type="cofactor">
    <cofactor evidence="1">
        <name>Mg(2+)</name>
        <dbReference type="ChEBI" id="CHEBI:18420"/>
    </cofactor>
    <text evidence="1">Binds 2 magnesium ions per subunit.</text>
</comment>